<dbReference type="InterPro" id="IPR036291">
    <property type="entry name" value="NAD(P)-bd_dom_sf"/>
</dbReference>
<feature type="domain" description="NAD-dependent epimerase/dehydratase" evidence="1">
    <location>
        <begin position="8"/>
        <end position="206"/>
    </location>
</feature>
<name>A0ABQ2V4C9_9PSEU</name>
<comment type="caution">
    <text evidence="2">The sequence shown here is derived from an EMBL/GenBank/DDBJ whole genome shotgun (WGS) entry which is preliminary data.</text>
</comment>
<dbReference type="Gene3D" id="3.40.50.720">
    <property type="entry name" value="NAD(P)-binding Rossmann-like Domain"/>
    <property type="match status" value="1"/>
</dbReference>
<dbReference type="InterPro" id="IPR001509">
    <property type="entry name" value="Epimerase_deHydtase"/>
</dbReference>
<reference evidence="3" key="1">
    <citation type="journal article" date="2019" name="Int. J. Syst. Evol. Microbiol.">
        <title>The Global Catalogue of Microorganisms (GCM) 10K type strain sequencing project: providing services to taxonomists for standard genome sequencing and annotation.</title>
        <authorList>
            <consortium name="The Broad Institute Genomics Platform"/>
            <consortium name="The Broad Institute Genome Sequencing Center for Infectious Disease"/>
            <person name="Wu L."/>
            <person name="Ma J."/>
        </authorList>
    </citation>
    <scope>NUCLEOTIDE SEQUENCE [LARGE SCALE GENOMIC DNA]</scope>
    <source>
        <strain evidence="3">JCM 3296</strain>
    </source>
</reference>
<protein>
    <submittedName>
        <fullName evidence="2">NAD-dependent epimerase</fullName>
    </submittedName>
</protein>
<evidence type="ECO:0000313" key="2">
    <source>
        <dbReference type="EMBL" id="GGU68454.1"/>
    </source>
</evidence>
<dbReference type="SUPFAM" id="SSF51735">
    <property type="entry name" value="NAD(P)-binding Rossmann-fold domains"/>
    <property type="match status" value="1"/>
</dbReference>
<evidence type="ECO:0000313" key="3">
    <source>
        <dbReference type="Proteomes" id="UP000649573"/>
    </source>
</evidence>
<proteinExistence type="predicted"/>
<sequence length="311" mass="32755">MHVIIGRGATATAAALLLAESGDQVRMVSRTGGGPEHPQITRIALDAGDATALTEVATGATTIINAAMPAYHTWPQTVPPLFGAILSAAERVGATYVMLGNLYGYGPVDGPLTEDHPLAATGPKGEVRARMWLEAKAAHDAGRVRAAEVRAGQFIGPDAFSIFNAMVVPKVLAGLPALVPAALDTPHSFTSIDDAARALTTVAHDDRALGQAWHAPVVTSSVRAMATRLAELAEAPTPRLMEMTDRELTLLGATAPLWDELWETHHMSHRPFIVDASRIESAFGLTATPLDDVLTATLHRANTPPRALTTA</sequence>
<keyword evidence="3" id="KW-1185">Reference proteome</keyword>
<dbReference type="EMBL" id="BMRE01000044">
    <property type="protein sequence ID" value="GGU68454.1"/>
    <property type="molecule type" value="Genomic_DNA"/>
</dbReference>
<gene>
    <name evidence="2" type="ORF">GCM10010178_70380</name>
</gene>
<organism evidence="2 3">
    <name type="scientific">Lentzea flava</name>
    <dbReference type="NCBI Taxonomy" id="103732"/>
    <lineage>
        <taxon>Bacteria</taxon>
        <taxon>Bacillati</taxon>
        <taxon>Actinomycetota</taxon>
        <taxon>Actinomycetes</taxon>
        <taxon>Pseudonocardiales</taxon>
        <taxon>Pseudonocardiaceae</taxon>
        <taxon>Lentzea</taxon>
    </lineage>
</organism>
<dbReference type="Proteomes" id="UP000649573">
    <property type="component" value="Unassembled WGS sequence"/>
</dbReference>
<evidence type="ECO:0000259" key="1">
    <source>
        <dbReference type="Pfam" id="PF01370"/>
    </source>
</evidence>
<dbReference type="Pfam" id="PF01370">
    <property type="entry name" value="Epimerase"/>
    <property type="match status" value="1"/>
</dbReference>
<dbReference type="RefSeq" id="WP_189258077.1">
    <property type="nucleotide sequence ID" value="NZ_BMRE01000044.1"/>
</dbReference>
<accession>A0ABQ2V4C9</accession>